<feature type="compositionally biased region" description="Polar residues" evidence="4">
    <location>
        <begin position="190"/>
        <end position="199"/>
    </location>
</feature>
<comment type="similarity">
    <text evidence="1">Belongs to the small GTPase superfamily. Rab family.</text>
</comment>
<dbReference type="SMART" id="SM00174">
    <property type="entry name" value="RHO"/>
    <property type="match status" value="1"/>
</dbReference>
<dbReference type="SMART" id="SM00176">
    <property type="entry name" value="RAN"/>
    <property type="match status" value="1"/>
</dbReference>
<dbReference type="Pfam" id="PF00071">
    <property type="entry name" value="Ras"/>
    <property type="match status" value="1"/>
</dbReference>
<dbReference type="InterPro" id="IPR001806">
    <property type="entry name" value="Small_GTPase"/>
</dbReference>
<evidence type="ECO:0000256" key="1">
    <source>
        <dbReference type="ARBA" id="ARBA00006270"/>
    </source>
</evidence>
<dbReference type="OrthoDB" id="9989112at2759"/>
<dbReference type="SMART" id="SM00173">
    <property type="entry name" value="RAS"/>
    <property type="match status" value="1"/>
</dbReference>
<reference evidence="5 6" key="1">
    <citation type="journal article" date="2015" name="Sci. Rep.">
        <title>Genome of the facultative scuticociliatosis pathogen Pseudocohnilembus persalinus provides insight into its virulence through horizontal gene transfer.</title>
        <authorList>
            <person name="Xiong J."/>
            <person name="Wang G."/>
            <person name="Cheng J."/>
            <person name="Tian M."/>
            <person name="Pan X."/>
            <person name="Warren A."/>
            <person name="Jiang C."/>
            <person name="Yuan D."/>
            <person name="Miao W."/>
        </authorList>
    </citation>
    <scope>NUCLEOTIDE SEQUENCE [LARGE SCALE GENOMIC DNA]</scope>
    <source>
        <strain evidence="5">36N120E</strain>
    </source>
</reference>
<dbReference type="InParanoid" id="A0A0V0QAE0"/>
<dbReference type="CDD" id="cd00154">
    <property type="entry name" value="Rab"/>
    <property type="match status" value="1"/>
</dbReference>
<keyword evidence="5" id="KW-0378">Hydrolase</keyword>
<dbReference type="PROSITE" id="PS51421">
    <property type="entry name" value="RAS"/>
    <property type="match status" value="1"/>
</dbReference>
<dbReference type="SMART" id="SM00175">
    <property type="entry name" value="RAB"/>
    <property type="match status" value="1"/>
</dbReference>
<dbReference type="PRINTS" id="PR00449">
    <property type="entry name" value="RASTRNSFRMNG"/>
</dbReference>
<dbReference type="InterPro" id="IPR050209">
    <property type="entry name" value="Rab_GTPases_membrane_traffic"/>
</dbReference>
<keyword evidence="6" id="KW-1185">Reference proteome</keyword>
<keyword evidence="3" id="KW-0342">GTP-binding</keyword>
<accession>A0A0V0QAE0</accession>
<protein>
    <submittedName>
        <fullName evidence="5">p-loop containing nucleoside triphosphate hydrolase</fullName>
    </submittedName>
</protein>
<dbReference type="SUPFAM" id="SSF52540">
    <property type="entry name" value="P-loop containing nucleoside triphosphate hydrolases"/>
    <property type="match status" value="1"/>
</dbReference>
<evidence type="ECO:0000256" key="4">
    <source>
        <dbReference type="SAM" id="MobiDB-lite"/>
    </source>
</evidence>
<dbReference type="GO" id="GO:0005525">
    <property type="term" value="F:GTP binding"/>
    <property type="evidence" value="ECO:0007669"/>
    <property type="project" value="UniProtKB-KW"/>
</dbReference>
<dbReference type="EMBL" id="LDAU01000221">
    <property type="protein sequence ID" value="KRW99114.1"/>
    <property type="molecule type" value="Genomic_DNA"/>
</dbReference>
<name>A0A0V0QAE0_PSEPJ</name>
<dbReference type="NCBIfam" id="TIGR00231">
    <property type="entry name" value="small_GTP"/>
    <property type="match status" value="1"/>
</dbReference>
<dbReference type="AlphaFoldDB" id="A0A0V0QAE0"/>
<keyword evidence="2" id="KW-0547">Nucleotide-binding</keyword>
<dbReference type="FunFam" id="3.40.50.300:FF:001072">
    <property type="entry name" value="Rab family GTPase"/>
    <property type="match status" value="1"/>
</dbReference>
<dbReference type="SMART" id="SM00177">
    <property type="entry name" value="ARF"/>
    <property type="match status" value="1"/>
</dbReference>
<comment type="caution">
    <text evidence="5">The sequence shown here is derived from an EMBL/GenBank/DDBJ whole genome shotgun (WGS) entry which is preliminary data.</text>
</comment>
<dbReference type="OMA" id="DICILAC"/>
<dbReference type="InterPro" id="IPR005225">
    <property type="entry name" value="Small_GTP-bd"/>
</dbReference>
<dbReference type="Proteomes" id="UP000054937">
    <property type="component" value="Unassembled WGS sequence"/>
</dbReference>
<sequence length="215" mass="24027">MDNNKYDSLFKFIMIGNSFSGKSCVLYNFLHGSFKTNSNYTVGVEFSSKQLKIQDKIVKLQIWDTAGQERFKAVARTYYRGAIGAVIVFDLTNAESFQAIPQWISDAKEYARNDVSIVICANKSDLVENRVVSEQEIDKLCKQYNVKCFETSALDGKNINMAFEQLSKTILEQIQNGHIDQSDLQPKLQTSKKLGQSGENQKKGGSCFGCGGGNQ</sequence>
<evidence type="ECO:0000256" key="3">
    <source>
        <dbReference type="ARBA" id="ARBA00023134"/>
    </source>
</evidence>
<dbReference type="PANTHER" id="PTHR47979">
    <property type="entry name" value="DRAB11-RELATED"/>
    <property type="match status" value="1"/>
</dbReference>
<dbReference type="InterPro" id="IPR027417">
    <property type="entry name" value="P-loop_NTPase"/>
</dbReference>
<dbReference type="Gene3D" id="3.40.50.300">
    <property type="entry name" value="P-loop containing nucleotide triphosphate hydrolases"/>
    <property type="match status" value="1"/>
</dbReference>
<dbReference type="PROSITE" id="PS51419">
    <property type="entry name" value="RAB"/>
    <property type="match status" value="1"/>
</dbReference>
<organism evidence="5 6">
    <name type="scientific">Pseudocohnilembus persalinus</name>
    <name type="common">Ciliate</name>
    <dbReference type="NCBI Taxonomy" id="266149"/>
    <lineage>
        <taxon>Eukaryota</taxon>
        <taxon>Sar</taxon>
        <taxon>Alveolata</taxon>
        <taxon>Ciliophora</taxon>
        <taxon>Intramacronucleata</taxon>
        <taxon>Oligohymenophorea</taxon>
        <taxon>Scuticociliatia</taxon>
        <taxon>Philasterida</taxon>
        <taxon>Pseudocohnilembidae</taxon>
        <taxon>Pseudocohnilembus</taxon>
    </lineage>
</organism>
<evidence type="ECO:0000256" key="2">
    <source>
        <dbReference type="ARBA" id="ARBA00022741"/>
    </source>
</evidence>
<dbReference type="GO" id="GO:0003924">
    <property type="term" value="F:GTPase activity"/>
    <property type="evidence" value="ECO:0007669"/>
    <property type="project" value="InterPro"/>
</dbReference>
<feature type="region of interest" description="Disordered" evidence="4">
    <location>
        <begin position="190"/>
        <end position="215"/>
    </location>
</feature>
<evidence type="ECO:0000313" key="5">
    <source>
        <dbReference type="EMBL" id="KRW99114.1"/>
    </source>
</evidence>
<evidence type="ECO:0000313" key="6">
    <source>
        <dbReference type="Proteomes" id="UP000054937"/>
    </source>
</evidence>
<gene>
    <name evidence="5" type="ORF">PPERSA_02946</name>
</gene>
<proteinExistence type="inferred from homology"/>
<feature type="compositionally biased region" description="Gly residues" evidence="4">
    <location>
        <begin position="206"/>
        <end position="215"/>
    </location>
</feature>